<evidence type="ECO:0000313" key="3">
    <source>
        <dbReference type="Proteomes" id="UP000712281"/>
    </source>
</evidence>
<organism evidence="2 3">
    <name type="scientific">Brassica cretica</name>
    <name type="common">Mustard</name>
    <dbReference type="NCBI Taxonomy" id="69181"/>
    <lineage>
        <taxon>Eukaryota</taxon>
        <taxon>Viridiplantae</taxon>
        <taxon>Streptophyta</taxon>
        <taxon>Embryophyta</taxon>
        <taxon>Tracheophyta</taxon>
        <taxon>Spermatophyta</taxon>
        <taxon>Magnoliopsida</taxon>
        <taxon>eudicotyledons</taxon>
        <taxon>Gunneridae</taxon>
        <taxon>Pentapetalae</taxon>
        <taxon>rosids</taxon>
        <taxon>malvids</taxon>
        <taxon>Brassicales</taxon>
        <taxon>Brassicaceae</taxon>
        <taxon>Brassiceae</taxon>
        <taxon>Brassica</taxon>
    </lineage>
</organism>
<dbReference type="EMBL" id="QGKW02001911">
    <property type="protein sequence ID" value="KAF2568244.1"/>
    <property type="molecule type" value="Genomic_DNA"/>
</dbReference>
<name>A0A8S9IET1_BRACR</name>
<feature type="region of interest" description="Disordered" evidence="1">
    <location>
        <begin position="1"/>
        <end position="55"/>
    </location>
</feature>
<accession>A0A8S9IET1</accession>
<dbReference type="Proteomes" id="UP000712281">
    <property type="component" value="Unassembled WGS sequence"/>
</dbReference>
<protein>
    <submittedName>
        <fullName evidence="2">Uncharacterized protein</fullName>
    </submittedName>
</protein>
<dbReference type="AlphaFoldDB" id="A0A8S9IET1"/>
<evidence type="ECO:0000256" key="1">
    <source>
        <dbReference type="SAM" id="MobiDB-lite"/>
    </source>
</evidence>
<proteinExistence type="predicted"/>
<comment type="caution">
    <text evidence="2">The sequence shown here is derived from an EMBL/GenBank/DDBJ whole genome shotgun (WGS) entry which is preliminary data.</text>
</comment>
<evidence type="ECO:0000313" key="2">
    <source>
        <dbReference type="EMBL" id="KAF2568244.1"/>
    </source>
</evidence>
<gene>
    <name evidence="2" type="ORF">F2Q68_00028314</name>
</gene>
<reference evidence="2" key="1">
    <citation type="submission" date="2019-12" db="EMBL/GenBank/DDBJ databases">
        <title>Genome sequencing and annotation of Brassica cretica.</title>
        <authorList>
            <person name="Studholme D.J."/>
            <person name="Sarris P.F."/>
        </authorList>
    </citation>
    <scope>NUCLEOTIDE SEQUENCE</scope>
    <source>
        <strain evidence="2">PFS-001/15</strain>
        <tissue evidence="2">Leaf</tissue>
    </source>
</reference>
<sequence length="72" mass="8011">MTSRRVQTKKISWGVTQTRPHAQLLSRGVPPPPAVVRRRHPPLSDAATRRCPSPPLILVSHRPFTAAGDSRR</sequence>